<sequence>MKRIIAYIILSGTICCIAGDKTPSSPAPEVGLSLSQAVRTVLAVHPELEALRLQAEAVGEEREQAMTPPEPMLSFGLMDMTNAGSDWTDAAEKRVTLEQKIPWYGKRELRRQIADRKYEGAGHALAAQALRLQRETKEAFHSLYAIRRTLAVTRADEQVIQRIADLAEALYATGKRSQNDFIRAEAEKTVLRQSLIELDAQEAVLGATLNVLMNRPPEHPVETLLPPPEWPALDAWSSDLREAAETRPNVLTALARSAMYGQQAELAQKEFWPDPIVSVEYRGNRSGEDMLMLMVGFDLPVWRSSLRAGVRQAKLLRQANLAEARVAAQENALRIETARIALQAAQRSLELYINELLPQADAGFQASEAGYRNGQVTFTELLEQHRILLATRLKIIATKGEIGRQTARLEEATDVIAIGENGERRP</sequence>
<comment type="caution">
    <text evidence="3">The sequence shown here is derived from an EMBL/GenBank/DDBJ whole genome shotgun (WGS) entry which is preliminary data.</text>
</comment>
<dbReference type="PANTHER" id="PTHR30203">
    <property type="entry name" value="OUTER MEMBRANE CATION EFFLUX PROTEIN"/>
    <property type="match status" value="1"/>
</dbReference>
<dbReference type="InterPro" id="IPR010131">
    <property type="entry name" value="MdtP/NodT-like"/>
</dbReference>
<dbReference type="AlphaFoldDB" id="A0AAE4APF8"/>
<dbReference type="InterPro" id="IPR003423">
    <property type="entry name" value="OMP_efflux"/>
</dbReference>
<dbReference type="Gene3D" id="1.20.1600.10">
    <property type="entry name" value="Outer membrane efflux proteins (OEP)"/>
    <property type="match status" value="1"/>
</dbReference>
<reference evidence="3" key="1">
    <citation type="submission" date="2023-07" db="EMBL/GenBank/DDBJ databases">
        <title>Genomic Encyclopedia of Type Strains, Phase IV (KMG-IV): sequencing the most valuable type-strain genomes for metagenomic binning, comparative biology and taxonomic classification.</title>
        <authorList>
            <person name="Goeker M."/>
        </authorList>
    </citation>
    <scope>NUCLEOTIDE SEQUENCE</scope>
    <source>
        <strain evidence="3">DSM 24202</strain>
    </source>
</reference>
<evidence type="ECO:0000256" key="1">
    <source>
        <dbReference type="ARBA" id="ARBA00007613"/>
    </source>
</evidence>
<organism evidence="3 4">
    <name type="scientific">Oligosphaera ethanolica</name>
    <dbReference type="NCBI Taxonomy" id="760260"/>
    <lineage>
        <taxon>Bacteria</taxon>
        <taxon>Pseudomonadati</taxon>
        <taxon>Lentisphaerota</taxon>
        <taxon>Oligosphaeria</taxon>
        <taxon>Oligosphaerales</taxon>
        <taxon>Oligosphaeraceae</taxon>
        <taxon>Oligosphaera</taxon>
    </lineage>
</organism>
<accession>A0AAE4APF8</accession>
<dbReference type="Pfam" id="PF02321">
    <property type="entry name" value="OEP"/>
    <property type="match status" value="2"/>
</dbReference>
<evidence type="ECO:0000256" key="2">
    <source>
        <dbReference type="SAM" id="Coils"/>
    </source>
</evidence>
<dbReference type="SUPFAM" id="SSF56954">
    <property type="entry name" value="Outer membrane efflux proteins (OEP)"/>
    <property type="match status" value="1"/>
</dbReference>
<keyword evidence="4" id="KW-1185">Reference proteome</keyword>
<dbReference type="EMBL" id="JAUSVL010000001">
    <property type="protein sequence ID" value="MDQ0289317.1"/>
    <property type="molecule type" value="Genomic_DNA"/>
</dbReference>
<evidence type="ECO:0000313" key="4">
    <source>
        <dbReference type="Proteomes" id="UP001238163"/>
    </source>
</evidence>
<comment type="similarity">
    <text evidence="1">Belongs to the outer membrane factor (OMF) (TC 1.B.17) family.</text>
</comment>
<name>A0AAE4APF8_9BACT</name>
<dbReference type="GO" id="GO:0015562">
    <property type="term" value="F:efflux transmembrane transporter activity"/>
    <property type="evidence" value="ECO:0007669"/>
    <property type="project" value="InterPro"/>
</dbReference>
<evidence type="ECO:0000313" key="3">
    <source>
        <dbReference type="EMBL" id="MDQ0289317.1"/>
    </source>
</evidence>
<dbReference type="Proteomes" id="UP001238163">
    <property type="component" value="Unassembled WGS sequence"/>
</dbReference>
<proteinExistence type="inferred from homology"/>
<protein>
    <submittedName>
        <fullName evidence="3">Outer membrane protein TolC</fullName>
    </submittedName>
</protein>
<dbReference type="RefSeq" id="WP_307260737.1">
    <property type="nucleotide sequence ID" value="NZ_JAUSVL010000001.1"/>
</dbReference>
<keyword evidence="2" id="KW-0175">Coiled coil</keyword>
<dbReference type="PANTHER" id="PTHR30203:SF24">
    <property type="entry name" value="BLR4935 PROTEIN"/>
    <property type="match status" value="1"/>
</dbReference>
<feature type="coiled-coil region" evidence="2">
    <location>
        <begin position="312"/>
        <end position="355"/>
    </location>
</feature>
<gene>
    <name evidence="3" type="ORF">J3R75_001424</name>
</gene>